<dbReference type="EMBL" id="ML996208">
    <property type="protein sequence ID" value="KAF2730835.1"/>
    <property type="molecule type" value="Genomic_DNA"/>
</dbReference>
<sequence length="368" mass="39979">MLWMWSLELGSRLRPHHKAARRIGAHAAWWRPGGASPGLAQTEERVAAEDEGDGTRDRELRGCASACGCGHRGLRTVDAVQCSASSSNCTSHPLAPVGLVPPCRPTASRDAQHRHPIPSSPATPASRRKSSTRHWAQPRPGLVDHSQAGGTTGWKRWKPREVNDQHSLHHSTTPPIPPPHPRPWPRPSAAAPVPFLARAGTGSQQASDARVVPNGHDPSRRRHLTPRPSLRHGRRPQLTSSPSPWRATIRQWLACPSNVGRQAQTRPSHTGLIRGLTGSSVADGLLEAVHASPSLPCPAHHAGPHDGRGAVHAKPALPVASHRTAWLSFFSERAVAVSSDRCAIWPWPLARAHFRLHSRPSTYTIHSR</sequence>
<feature type="region of interest" description="Disordered" evidence="1">
    <location>
        <begin position="85"/>
        <end position="245"/>
    </location>
</feature>
<reference evidence="2" key="1">
    <citation type="journal article" date="2020" name="Stud. Mycol.">
        <title>101 Dothideomycetes genomes: a test case for predicting lifestyles and emergence of pathogens.</title>
        <authorList>
            <person name="Haridas S."/>
            <person name="Albert R."/>
            <person name="Binder M."/>
            <person name="Bloem J."/>
            <person name="Labutti K."/>
            <person name="Salamov A."/>
            <person name="Andreopoulos B."/>
            <person name="Baker S."/>
            <person name="Barry K."/>
            <person name="Bills G."/>
            <person name="Bluhm B."/>
            <person name="Cannon C."/>
            <person name="Castanera R."/>
            <person name="Culley D."/>
            <person name="Daum C."/>
            <person name="Ezra D."/>
            <person name="Gonzalez J."/>
            <person name="Henrissat B."/>
            <person name="Kuo A."/>
            <person name="Liang C."/>
            <person name="Lipzen A."/>
            <person name="Lutzoni F."/>
            <person name="Magnuson J."/>
            <person name="Mondo S."/>
            <person name="Nolan M."/>
            <person name="Ohm R."/>
            <person name="Pangilinan J."/>
            <person name="Park H.-J."/>
            <person name="Ramirez L."/>
            <person name="Alfaro M."/>
            <person name="Sun H."/>
            <person name="Tritt A."/>
            <person name="Yoshinaga Y."/>
            <person name="Zwiers L.-H."/>
            <person name="Turgeon B."/>
            <person name="Goodwin S."/>
            <person name="Spatafora J."/>
            <person name="Crous P."/>
            <person name="Grigoriev I."/>
        </authorList>
    </citation>
    <scope>NUCLEOTIDE SEQUENCE</scope>
    <source>
        <strain evidence="2">CBS 125425</strain>
    </source>
</reference>
<dbReference type="Proteomes" id="UP000799444">
    <property type="component" value="Unassembled WGS sequence"/>
</dbReference>
<evidence type="ECO:0000313" key="3">
    <source>
        <dbReference type="Proteomes" id="UP000799444"/>
    </source>
</evidence>
<organism evidence="2 3">
    <name type="scientific">Polyplosphaeria fusca</name>
    <dbReference type="NCBI Taxonomy" id="682080"/>
    <lineage>
        <taxon>Eukaryota</taxon>
        <taxon>Fungi</taxon>
        <taxon>Dikarya</taxon>
        <taxon>Ascomycota</taxon>
        <taxon>Pezizomycotina</taxon>
        <taxon>Dothideomycetes</taxon>
        <taxon>Pleosporomycetidae</taxon>
        <taxon>Pleosporales</taxon>
        <taxon>Tetraplosphaeriaceae</taxon>
        <taxon>Polyplosphaeria</taxon>
    </lineage>
</organism>
<feature type="compositionally biased region" description="Basic residues" evidence="1">
    <location>
        <begin position="219"/>
        <end position="235"/>
    </location>
</feature>
<feature type="compositionally biased region" description="Pro residues" evidence="1">
    <location>
        <begin position="174"/>
        <end position="186"/>
    </location>
</feature>
<proteinExistence type="predicted"/>
<comment type="caution">
    <text evidence="2">The sequence shown here is derived from an EMBL/GenBank/DDBJ whole genome shotgun (WGS) entry which is preliminary data.</text>
</comment>
<gene>
    <name evidence="2" type="ORF">EJ04DRAFT_514966</name>
</gene>
<name>A0A9P4QQW3_9PLEO</name>
<accession>A0A9P4QQW3</accession>
<protein>
    <submittedName>
        <fullName evidence="2">Uncharacterized protein</fullName>
    </submittedName>
</protein>
<dbReference type="AlphaFoldDB" id="A0A9P4QQW3"/>
<keyword evidence="3" id="KW-1185">Reference proteome</keyword>
<evidence type="ECO:0000256" key="1">
    <source>
        <dbReference type="SAM" id="MobiDB-lite"/>
    </source>
</evidence>
<evidence type="ECO:0000313" key="2">
    <source>
        <dbReference type="EMBL" id="KAF2730835.1"/>
    </source>
</evidence>